<dbReference type="GO" id="GO:0032259">
    <property type="term" value="P:methylation"/>
    <property type="evidence" value="ECO:0007669"/>
    <property type="project" value="UniProtKB-KW"/>
</dbReference>
<dbReference type="InterPro" id="IPR036388">
    <property type="entry name" value="WH-like_DNA-bd_sf"/>
</dbReference>
<dbReference type="Gene3D" id="3.40.50.150">
    <property type="entry name" value="Vaccinia Virus protein VP39"/>
    <property type="match status" value="1"/>
</dbReference>
<dbReference type="AlphaFoldDB" id="A0A2I2FL76"/>
<evidence type="ECO:0000259" key="6">
    <source>
        <dbReference type="Pfam" id="PF08100"/>
    </source>
</evidence>
<dbReference type="PANTHER" id="PTHR43712:SF5">
    <property type="entry name" value="O-METHYLTRANSFERASE ASQN-RELATED"/>
    <property type="match status" value="1"/>
</dbReference>
<feature type="domain" description="O-methyltransferase C-terminal" evidence="5">
    <location>
        <begin position="200"/>
        <end position="394"/>
    </location>
</feature>
<dbReference type="GeneID" id="36526732"/>
<evidence type="ECO:0000256" key="2">
    <source>
        <dbReference type="ARBA" id="ARBA00022679"/>
    </source>
</evidence>
<proteinExistence type="inferred from homology"/>
<keyword evidence="8" id="KW-1185">Reference proteome</keyword>
<dbReference type="SUPFAM" id="SSF46785">
    <property type="entry name" value="Winged helix' DNA-binding domain"/>
    <property type="match status" value="1"/>
</dbReference>
<dbReference type="InterPro" id="IPR012967">
    <property type="entry name" value="COMT_dimerisation"/>
</dbReference>
<dbReference type="SUPFAM" id="SSF53335">
    <property type="entry name" value="S-adenosyl-L-methionine-dependent methyltransferases"/>
    <property type="match status" value="1"/>
</dbReference>
<protein>
    <submittedName>
        <fullName evidence="7">S-adenosyl-L-methionine-dependent methyltransferase</fullName>
    </submittedName>
</protein>
<dbReference type="GO" id="GO:0008171">
    <property type="term" value="F:O-methyltransferase activity"/>
    <property type="evidence" value="ECO:0007669"/>
    <property type="project" value="InterPro"/>
</dbReference>
<evidence type="ECO:0000313" key="8">
    <source>
        <dbReference type="Proteomes" id="UP000234585"/>
    </source>
</evidence>
<keyword evidence="2 7" id="KW-0808">Transferase</keyword>
<dbReference type="PANTHER" id="PTHR43712">
    <property type="entry name" value="PUTATIVE (AFU_ORTHOLOGUE AFUA_4G14580)-RELATED"/>
    <property type="match status" value="1"/>
</dbReference>
<dbReference type="InterPro" id="IPR016461">
    <property type="entry name" value="COMT-like"/>
</dbReference>
<dbReference type="InterPro" id="IPR036390">
    <property type="entry name" value="WH_DNA-bd_sf"/>
</dbReference>
<dbReference type="EMBL" id="KZ559121">
    <property type="protein sequence ID" value="PLB41354.1"/>
    <property type="molecule type" value="Genomic_DNA"/>
</dbReference>
<dbReference type="OrthoDB" id="1606438at2759"/>
<feature type="domain" description="O-methyltransferase dimerisation" evidence="6">
    <location>
        <begin position="80"/>
        <end position="152"/>
    </location>
</feature>
<evidence type="ECO:0000313" key="7">
    <source>
        <dbReference type="EMBL" id="PLB41354.1"/>
    </source>
</evidence>
<evidence type="ECO:0000256" key="3">
    <source>
        <dbReference type="ARBA" id="ARBA00022691"/>
    </source>
</evidence>
<evidence type="ECO:0000256" key="4">
    <source>
        <dbReference type="ARBA" id="ARBA00038277"/>
    </source>
</evidence>
<dbReference type="InterPro" id="IPR029063">
    <property type="entry name" value="SAM-dependent_MTases_sf"/>
</dbReference>
<keyword evidence="1 7" id="KW-0489">Methyltransferase</keyword>
<dbReference type="InterPro" id="IPR001077">
    <property type="entry name" value="COMT_C"/>
</dbReference>
<name>A0A2I2FL76_ASPCN</name>
<dbReference type="RefSeq" id="XP_024675366.1">
    <property type="nucleotide sequence ID" value="XM_024819572.1"/>
</dbReference>
<gene>
    <name evidence="7" type="ORF">BDW47DRAFT_66970</name>
</gene>
<comment type="similarity">
    <text evidence="4">Belongs to the class I-like SAM-binding methyltransferase superfamily. Cation-independent O-methyltransferase family.</text>
</comment>
<evidence type="ECO:0000259" key="5">
    <source>
        <dbReference type="Pfam" id="PF00891"/>
    </source>
</evidence>
<reference evidence="7 8" key="1">
    <citation type="submission" date="2017-12" db="EMBL/GenBank/DDBJ databases">
        <authorList>
            <consortium name="DOE Joint Genome Institute"/>
            <person name="Haridas S."/>
            <person name="Kjaerbolling I."/>
            <person name="Vesth T.C."/>
            <person name="Frisvad J.C."/>
            <person name="Nybo J.L."/>
            <person name="Theobald S."/>
            <person name="Kuo A."/>
            <person name="Bowyer P."/>
            <person name="Matsuda Y."/>
            <person name="Mondo S."/>
            <person name="Lyhne E.K."/>
            <person name="Kogle M.E."/>
            <person name="Clum A."/>
            <person name="Lipzen A."/>
            <person name="Salamov A."/>
            <person name="Ngan C.Y."/>
            <person name="Daum C."/>
            <person name="Chiniquy J."/>
            <person name="Barry K."/>
            <person name="LaButti K."/>
            <person name="Simmons B.A."/>
            <person name="Magnuson J.K."/>
            <person name="Mortensen U.H."/>
            <person name="Larsen T.O."/>
            <person name="Grigoriev I.V."/>
            <person name="Baker S.E."/>
            <person name="Andersen M.R."/>
            <person name="Nordberg H.P."/>
            <person name="Cantor M.N."/>
            <person name="Hua S.X."/>
        </authorList>
    </citation>
    <scope>NUCLEOTIDE SEQUENCE [LARGE SCALE GENOMIC DNA]</scope>
    <source>
        <strain evidence="7 8">CBS 102.13</strain>
    </source>
</reference>
<keyword evidence="3" id="KW-0949">S-adenosyl-L-methionine</keyword>
<evidence type="ECO:0000256" key="1">
    <source>
        <dbReference type="ARBA" id="ARBA00022603"/>
    </source>
</evidence>
<accession>A0A2I2FL76</accession>
<dbReference type="Pfam" id="PF00891">
    <property type="entry name" value="Methyltransf_2"/>
    <property type="match status" value="1"/>
</dbReference>
<dbReference type="Pfam" id="PF08100">
    <property type="entry name" value="Dimerisation"/>
    <property type="match status" value="1"/>
</dbReference>
<dbReference type="Proteomes" id="UP000234585">
    <property type="component" value="Unassembled WGS sequence"/>
</dbReference>
<organism evidence="7 8">
    <name type="scientific">Aspergillus candidus</name>
    <dbReference type="NCBI Taxonomy" id="41067"/>
    <lineage>
        <taxon>Eukaryota</taxon>
        <taxon>Fungi</taxon>
        <taxon>Dikarya</taxon>
        <taxon>Ascomycota</taxon>
        <taxon>Pezizomycotina</taxon>
        <taxon>Eurotiomycetes</taxon>
        <taxon>Eurotiomycetidae</taxon>
        <taxon>Eurotiales</taxon>
        <taxon>Aspergillaceae</taxon>
        <taxon>Aspergillus</taxon>
        <taxon>Aspergillus subgen. Circumdati</taxon>
    </lineage>
</organism>
<dbReference type="Gene3D" id="1.10.10.10">
    <property type="entry name" value="Winged helix-like DNA-binding domain superfamily/Winged helix DNA-binding domain"/>
    <property type="match status" value="1"/>
</dbReference>
<sequence length="423" mass="46997">MDLIELSNTVSKSARVMSGILEENKLKLSLDPQCPDPSHFALPNAEAFHAARTQLRDAALHLVDLLSGTQETLQGIQYNLVISSALQISWRFKLPQAVPLNDCISYENLAAKVGLDQGVIERVMRTLMTRGMFHQPDPDHVSHSRLSATLATEQWPDALFSMVFGWATPAIMHVADALTKWGSSQKPNETGFNVAKNTDKTMWELLEQDLEAQKMFGKFMNFTSDVFGVIDGLISGYDWAGLGDAVVVDVAGSIGHISRKLAGHFPQLEFIVQDYEAVCRQGEAILPAELRGRIRFQPHNMFDAQQGIPDKKIVYFLRMILHDWSDQECCRILRAVLPGLKRGDRIIVQEHIVPDPGTGSLFVEQVLRGLDMNMLSATNGQERSAAQFQHLVRMADPRLKVVNITTPTGLDMGVVEIALEDGL</sequence>
<dbReference type="GO" id="GO:0044550">
    <property type="term" value="P:secondary metabolite biosynthetic process"/>
    <property type="evidence" value="ECO:0007669"/>
    <property type="project" value="UniProtKB-ARBA"/>
</dbReference>
<dbReference type="PROSITE" id="PS51683">
    <property type="entry name" value="SAM_OMT_II"/>
    <property type="match status" value="1"/>
</dbReference>